<dbReference type="eggNOG" id="COG2405">
    <property type="taxonomic scope" value="Bacteria"/>
</dbReference>
<dbReference type="AlphaFoldDB" id="C8VZT2"/>
<dbReference type="HOGENOM" id="CLU_130978_0_0_9"/>
<evidence type="ECO:0008006" key="3">
    <source>
        <dbReference type="Google" id="ProtNLM"/>
    </source>
</evidence>
<gene>
    <name evidence="1" type="ordered locus">Dtox_2246</name>
</gene>
<protein>
    <recommendedName>
        <fullName evidence="3">Nucleic acid-binding protein contains PIN domain-like protein</fullName>
    </recommendedName>
</protein>
<proteinExistence type="predicted"/>
<dbReference type="KEGG" id="dae:Dtox_2246"/>
<dbReference type="OrthoDB" id="44707at2"/>
<dbReference type="Proteomes" id="UP000002217">
    <property type="component" value="Chromosome"/>
</dbReference>
<keyword evidence="2" id="KW-1185">Reference proteome</keyword>
<reference evidence="1 2" key="1">
    <citation type="journal article" date="2009" name="Stand. Genomic Sci.">
        <title>Complete genome sequence of Desulfotomaculum acetoxidans type strain (5575).</title>
        <authorList>
            <person name="Spring S."/>
            <person name="Lapidus A."/>
            <person name="Schroder M."/>
            <person name="Gleim D."/>
            <person name="Sims D."/>
            <person name="Meincke L."/>
            <person name="Glavina Del Rio T."/>
            <person name="Tice H."/>
            <person name="Copeland A."/>
            <person name="Cheng J.F."/>
            <person name="Lucas S."/>
            <person name="Chen F."/>
            <person name="Nolan M."/>
            <person name="Bruce D."/>
            <person name="Goodwin L."/>
            <person name="Pitluck S."/>
            <person name="Ivanova N."/>
            <person name="Mavromatis K."/>
            <person name="Mikhailova N."/>
            <person name="Pati A."/>
            <person name="Chen A."/>
            <person name="Palaniappan K."/>
            <person name="Land M."/>
            <person name="Hauser L."/>
            <person name="Chang Y.J."/>
            <person name="Jeffries C.D."/>
            <person name="Chain P."/>
            <person name="Saunders E."/>
            <person name="Brettin T."/>
            <person name="Detter J.C."/>
            <person name="Goker M."/>
            <person name="Bristow J."/>
            <person name="Eisen J.A."/>
            <person name="Markowitz V."/>
            <person name="Hugenholtz P."/>
            <person name="Kyrpides N.C."/>
            <person name="Klenk H.P."/>
            <person name="Han C."/>
        </authorList>
    </citation>
    <scope>NUCLEOTIDE SEQUENCE [LARGE SCALE GENOMIC DNA]</scope>
    <source>
        <strain evidence="2">ATCC 49208 / DSM 771 / VKM B-1644</strain>
    </source>
</reference>
<dbReference type="STRING" id="485916.Dtox_2246"/>
<evidence type="ECO:0000313" key="1">
    <source>
        <dbReference type="EMBL" id="ACV63060.1"/>
    </source>
</evidence>
<name>C8VZT2_DESAS</name>
<evidence type="ECO:0000313" key="2">
    <source>
        <dbReference type="Proteomes" id="UP000002217"/>
    </source>
</evidence>
<organism evidence="1 2">
    <name type="scientific">Desulfofarcimen acetoxidans (strain ATCC 49208 / DSM 771 / KCTC 5769 / VKM B-1644 / 5575)</name>
    <name type="common">Desulfotomaculum acetoxidans</name>
    <dbReference type="NCBI Taxonomy" id="485916"/>
    <lineage>
        <taxon>Bacteria</taxon>
        <taxon>Bacillati</taxon>
        <taxon>Bacillota</taxon>
        <taxon>Clostridia</taxon>
        <taxon>Eubacteriales</taxon>
        <taxon>Peptococcaceae</taxon>
        <taxon>Desulfofarcimen</taxon>
    </lineage>
</organism>
<sequence length="176" mass="19537">MIDSLFFDTDCISAFLWVRNESLLAQLYLGRIVIPRPVYGELLSPGIIHLKGRIDAMVSAGQAKIVEIVVGTEEYNMFYRLTVEPGKGQKLIGKGEAASIALAKENRGIVASNNLRDIGDYVKEFQLKHITTGNILVEAYSKRLITEDEGNAIWASMLAKRRKLGAASFSDFLKSR</sequence>
<accession>C8VZT2</accession>
<dbReference type="Pfam" id="PF11848">
    <property type="entry name" value="DUF3368"/>
    <property type="match status" value="1"/>
</dbReference>
<dbReference type="RefSeq" id="WP_015757761.1">
    <property type="nucleotide sequence ID" value="NC_013216.1"/>
</dbReference>
<dbReference type="InterPro" id="IPR021799">
    <property type="entry name" value="PIN-like_prokaryotic"/>
</dbReference>
<dbReference type="EMBL" id="CP001720">
    <property type="protein sequence ID" value="ACV63060.1"/>
    <property type="molecule type" value="Genomic_DNA"/>
</dbReference>